<feature type="transmembrane region" description="Helical" evidence="7">
    <location>
        <begin position="140"/>
        <end position="156"/>
    </location>
</feature>
<feature type="region of interest" description="Disordered" evidence="6">
    <location>
        <begin position="1"/>
        <end position="21"/>
    </location>
</feature>
<feature type="transmembrane region" description="Helical" evidence="7">
    <location>
        <begin position="402"/>
        <end position="420"/>
    </location>
</feature>
<reference evidence="8 9" key="1">
    <citation type="journal article" date="2011" name="J. Bacteriol.">
        <title>Genome sequence of the verrucomicrobium Opitutus terrae PB90-1, an abundant inhabitant of rice paddy soil ecosystems.</title>
        <authorList>
            <person name="van Passel M.W."/>
            <person name="Kant R."/>
            <person name="Palva A."/>
            <person name="Copeland A."/>
            <person name="Lucas S."/>
            <person name="Lapidus A."/>
            <person name="Glavina del Rio T."/>
            <person name="Pitluck S."/>
            <person name="Goltsman E."/>
            <person name="Clum A."/>
            <person name="Sun H."/>
            <person name="Schmutz J."/>
            <person name="Larimer F.W."/>
            <person name="Land M.L."/>
            <person name="Hauser L."/>
            <person name="Kyrpides N."/>
            <person name="Mikhailova N."/>
            <person name="Richardson P.P."/>
            <person name="Janssen P.H."/>
            <person name="de Vos W.M."/>
            <person name="Smidt H."/>
        </authorList>
    </citation>
    <scope>NUCLEOTIDE SEQUENCE [LARGE SCALE GENOMIC DNA]</scope>
    <source>
        <strain evidence="9">DSM 11246 / JCM 15787 / PB90-1</strain>
    </source>
</reference>
<evidence type="ECO:0000256" key="7">
    <source>
        <dbReference type="SAM" id="Phobius"/>
    </source>
</evidence>
<evidence type="ECO:0000256" key="4">
    <source>
        <dbReference type="ARBA" id="ARBA00022989"/>
    </source>
</evidence>
<dbReference type="Pfam" id="PF01943">
    <property type="entry name" value="Polysacc_synt"/>
    <property type="match status" value="1"/>
</dbReference>
<feature type="transmembrane region" description="Helical" evidence="7">
    <location>
        <begin position="372"/>
        <end position="396"/>
    </location>
</feature>
<gene>
    <name evidence="8" type="ordered locus">Oter_3458</name>
</gene>
<dbReference type="KEGG" id="ote:Oter_3458"/>
<dbReference type="RefSeq" id="WP_012376264.1">
    <property type="nucleotide sequence ID" value="NC_010571.1"/>
</dbReference>
<evidence type="ECO:0000256" key="5">
    <source>
        <dbReference type="ARBA" id="ARBA00023136"/>
    </source>
</evidence>
<evidence type="ECO:0000256" key="1">
    <source>
        <dbReference type="ARBA" id="ARBA00004651"/>
    </source>
</evidence>
<dbReference type="PROSITE" id="PS51257">
    <property type="entry name" value="PROKAR_LIPOPROTEIN"/>
    <property type="match status" value="1"/>
</dbReference>
<feature type="transmembrane region" description="Helical" evidence="7">
    <location>
        <begin position="302"/>
        <end position="323"/>
    </location>
</feature>
<dbReference type="InterPro" id="IPR002797">
    <property type="entry name" value="Polysacc_synth"/>
</dbReference>
<dbReference type="Proteomes" id="UP000007013">
    <property type="component" value="Chromosome"/>
</dbReference>
<evidence type="ECO:0000313" key="8">
    <source>
        <dbReference type="EMBL" id="ACB76735.1"/>
    </source>
</evidence>
<dbReference type="GO" id="GO:0005886">
    <property type="term" value="C:plasma membrane"/>
    <property type="evidence" value="ECO:0007669"/>
    <property type="project" value="UniProtKB-SubCell"/>
</dbReference>
<keyword evidence="5 7" id="KW-0472">Membrane</keyword>
<evidence type="ECO:0000256" key="2">
    <source>
        <dbReference type="ARBA" id="ARBA00022475"/>
    </source>
</evidence>
<evidence type="ECO:0000313" key="9">
    <source>
        <dbReference type="Proteomes" id="UP000007013"/>
    </source>
</evidence>
<organism evidence="8 9">
    <name type="scientific">Opitutus terrae (strain DSM 11246 / JCM 15787 / PB90-1)</name>
    <dbReference type="NCBI Taxonomy" id="452637"/>
    <lineage>
        <taxon>Bacteria</taxon>
        <taxon>Pseudomonadati</taxon>
        <taxon>Verrucomicrobiota</taxon>
        <taxon>Opitutia</taxon>
        <taxon>Opitutales</taxon>
        <taxon>Opitutaceae</taxon>
        <taxon>Opitutus</taxon>
    </lineage>
</organism>
<accession>B1ZV68</accession>
<keyword evidence="3 7" id="KW-0812">Transmembrane</keyword>
<keyword evidence="9" id="KW-1185">Reference proteome</keyword>
<sequence>MIKSVTAPQTSTAACPTRQRGTNASTQVRNFTALMIVQAANLVAPLCIYPYALRALGADVYGKYANVNALALIVSLVADFGTTTTGPREVATARDDPSELRATTSALVKLRLFLAILAAIAVNIYYLYSEDLVLRTLGQWSSLLVLSCAVFPLWYYQGREQLMSIALSYGIARIASIGAIYLCVSDASDYGEFYAISLAPQLLVGVVFFVILIRHSSLTLQSVTSVRLSSSLKLNWRVALAASATAIKDRGPVALTASVLSFGDIAKLDFGSKIVELVASVSYNITRAVYPSFCARPDTRRLAVFVYSGVATGCIVSACLAIGSETIASLVGGVALAGAGPLLGVMGWALPGLIASSFIGHLGLLAHRQDGWYFTSVLLSSLAIVALLAGAVLAFPGNATKIAWTVVLGSVGEAVLRFAIARRSRAL</sequence>
<proteinExistence type="predicted"/>
<protein>
    <submittedName>
        <fullName evidence="8">Polysaccharide biosynthesis protein</fullName>
    </submittedName>
</protein>
<dbReference type="PANTHER" id="PTHR30250:SF11">
    <property type="entry name" value="O-ANTIGEN TRANSPORTER-RELATED"/>
    <property type="match status" value="1"/>
</dbReference>
<dbReference type="AlphaFoldDB" id="B1ZV68"/>
<keyword evidence="4 7" id="KW-1133">Transmembrane helix</keyword>
<keyword evidence="2" id="KW-1003">Cell membrane</keyword>
<comment type="subcellular location">
    <subcellularLocation>
        <location evidence="1">Cell membrane</location>
        <topology evidence="1">Multi-pass membrane protein</topology>
    </subcellularLocation>
</comment>
<dbReference type="STRING" id="452637.Oter_3458"/>
<evidence type="ECO:0000256" key="3">
    <source>
        <dbReference type="ARBA" id="ARBA00022692"/>
    </source>
</evidence>
<dbReference type="eggNOG" id="COG2244">
    <property type="taxonomic scope" value="Bacteria"/>
</dbReference>
<feature type="transmembrane region" description="Helical" evidence="7">
    <location>
        <begin position="343"/>
        <end position="365"/>
    </location>
</feature>
<dbReference type="PANTHER" id="PTHR30250">
    <property type="entry name" value="PST FAMILY PREDICTED COLANIC ACID TRANSPORTER"/>
    <property type="match status" value="1"/>
</dbReference>
<feature type="transmembrane region" description="Helical" evidence="7">
    <location>
        <begin position="163"/>
        <end position="182"/>
    </location>
</feature>
<dbReference type="HOGENOM" id="CLU_642260_0_0_0"/>
<feature type="transmembrane region" description="Helical" evidence="7">
    <location>
        <begin position="110"/>
        <end position="128"/>
    </location>
</feature>
<dbReference type="InterPro" id="IPR050833">
    <property type="entry name" value="Poly_Biosynth_Transport"/>
</dbReference>
<evidence type="ECO:0000256" key="6">
    <source>
        <dbReference type="SAM" id="MobiDB-lite"/>
    </source>
</evidence>
<dbReference type="EMBL" id="CP001032">
    <property type="protein sequence ID" value="ACB76735.1"/>
    <property type="molecule type" value="Genomic_DNA"/>
</dbReference>
<feature type="transmembrane region" description="Helical" evidence="7">
    <location>
        <begin position="194"/>
        <end position="213"/>
    </location>
</feature>
<name>B1ZV68_OPITP</name>